<dbReference type="GO" id="GO:0006334">
    <property type="term" value="P:nucleosome assembly"/>
    <property type="evidence" value="ECO:0007669"/>
    <property type="project" value="InterPro"/>
</dbReference>
<dbReference type="SUPFAM" id="SSF46785">
    <property type="entry name" value="Winged helix' DNA-binding domain"/>
    <property type="match status" value="1"/>
</dbReference>
<organism evidence="9 11">
    <name type="scientific">Actinia tenebrosa</name>
    <name type="common">Australian red waratah sea anemone</name>
    <dbReference type="NCBI Taxonomy" id="6105"/>
    <lineage>
        <taxon>Eukaryota</taxon>
        <taxon>Metazoa</taxon>
        <taxon>Cnidaria</taxon>
        <taxon>Anthozoa</taxon>
        <taxon>Hexacorallia</taxon>
        <taxon>Actiniaria</taxon>
        <taxon>Actiniidae</taxon>
        <taxon>Actinia</taxon>
    </lineage>
</organism>
<evidence type="ECO:0000256" key="2">
    <source>
        <dbReference type="ARBA" id="ARBA00004286"/>
    </source>
</evidence>
<dbReference type="InterPro" id="IPR005818">
    <property type="entry name" value="Histone_H1/H5_H15"/>
</dbReference>
<dbReference type="GO" id="GO:0003690">
    <property type="term" value="F:double-stranded DNA binding"/>
    <property type="evidence" value="ECO:0007669"/>
    <property type="project" value="TreeGrafter"/>
</dbReference>
<dbReference type="Pfam" id="PF00538">
    <property type="entry name" value="Linker_histone"/>
    <property type="match status" value="1"/>
</dbReference>
<keyword evidence="4 6" id="KW-0238">DNA-binding</keyword>
<dbReference type="GO" id="GO:0031492">
    <property type="term" value="F:nucleosomal DNA binding"/>
    <property type="evidence" value="ECO:0007669"/>
    <property type="project" value="TreeGrafter"/>
</dbReference>
<gene>
    <name evidence="10 11" type="primary">LOC116297050</name>
</gene>
<protein>
    <submittedName>
        <fullName evidence="10 11">Histone H1-like</fullName>
    </submittedName>
</protein>
<comment type="subcellular location">
    <subcellularLocation>
        <location evidence="2">Chromosome</location>
    </subcellularLocation>
    <subcellularLocation>
        <location evidence="1 6">Nucleus</location>
    </subcellularLocation>
</comment>
<keyword evidence="3 6" id="KW-0158">Chromosome</keyword>
<dbReference type="InterPro" id="IPR036390">
    <property type="entry name" value="WH_DNA-bd_sf"/>
</dbReference>
<proteinExistence type="inferred from homology"/>
<dbReference type="GO" id="GO:0030261">
    <property type="term" value="P:chromosome condensation"/>
    <property type="evidence" value="ECO:0007669"/>
    <property type="project" value="TreeGrafter"/>
</dbReference>
<dbReference type="KEGG" id="aten:116297050"/>
<dbReference type="CDD" id="cd00073">
    <property type="entry name" value="H15"/>
    <property type="match status" value="1"/>
</dbReference>
<dbReference type="RefSeq" id="XP_031561048.1">
    <property type="nucleotide sequence ID" value="XM_031705188.1"/>
</dbReference>
<feature type="compositionally biased region" description="Basic and acidic residues" evidence="7">
    <location>
        <begin position="92"/>
        <end position="104"/>
    </location>
</feature>
<feature type="region of interest" description="Disordered" evidence="7">
    <location>
        <begin position="58"/>
        <end position="178"/>
    </location>
</feature>
<sequence length="178" mass="19290">MSQHPKYADMVLAAVKALGGKGASRQAINKYVVKEFNLTENKHHHAMLNQALKRCSAPKGTLVHSKGKGAAGSFKVRAAVPESKTKKAAAKPKQDKKTKTEPAKKLPKKAPKKATPEKPKETKPETKPEPARSAPPKPKSPKVKRSKKSKAASPKKPKVVKTKKTPKKATTKKVVSKK</sequence>
<dbReference type="InterPro" id="IPR005819">
    <property type="entry name" value="H1/H5"/>
</dbReference>
<name>A0A6P8HXF1_ACTTE</name>
<dbReference type="SMART" id="SM00526">
    <property type="entry name" value="H15"/>
    <property type="match status" value="1"/>
</dbReference>
<dbReference type="RefSeq" id="XP_031561049.1">
    <property type="nucleotide sequence ID" value="XM_031705189.1"/>
</dbReference>
<feature type="compositionally biased region" description="Basic residues" evidence="7">
    <location>
        <begin position="139"/>
        <end position="178"/>
    </location>
</feature>
<dbReference type="GO" id="GO:0005634">
    <property type="term" value="C:nucleus"/>
    <property type="evidence" value="ECO:0007669"/>
    <property type="project" value="UniProtKB-SubCell"/>
</dbReference>
<dbReference type="OrthoDB" id="10070354at2759"/>
<dbReference type="PRINTS" id="PR00624">
    <property type="entry name" value="HISTONEH5"/>
</dbReference>
<keyword evidence="5 6" id="KW-0539">Nucleus</keyword>
<dbReference type="Proteomes" id="UP000515163">
    <property type="component" value="Unplaced"/>
</dbReference>
<evidence type="ECO:0000256" key="3">
    <source>
        <dbReference type="ARBA" id="ARBA00022454"/>
    </source>
</evidence>
<reference evidence="10 11" key="1">
    <citation type="submission" date="2025-04" db="UniProtKB">
        <authorList>
            <consortium name="RefSeq"/>
        </authorList>
    </citation>
    <scope>IDENTIFICATION</scope>
    <source>
        <tissue evidence="10 11">Tentacle</tissue>
    </source>
</reference>
<dbReference type="PANTHER" id="PTHR11467:SF36">
    <property type="entry name" value="HISTONE 24-RELATED"/>
    <property type="match status" value="1"/>
</dbReference>
<evidence type="ECO:0000256" key="6">
    <source>
        <dbReference type="RuleBase" id="RU003894"/>
    </source>
</evidence>
<evidence type="ECO:0000313" key="11">
    <source>
        <dbReference type="RefSeq" id="XP_031561049.1"/>
    </source>
</evidence>
<dbReference type="Gene3D" id="1.10.10.10">
    <property type="entry name" value="Winged helix-like DNA-binding domain superfamily/Winged helix DNA-binding domain"/>
    <property type="match status" value="1"/>
</dbReference>
<dbReference type="GeneID" id="116297050"/>
<evidence type="ECO:0000313" key="10">
    <source>
        <dbReference type="RefSeq" id="XP_031561048.1"/>
    </source>
</evidence>
<keyword evidence="9" id="KW-1185">Reference proteome</keyword>
<evidence type="ECO:0000256" key="4">
    <source>
        <dbReference type="ARBA" id="ARBA00023125"/>
    </source>
</evidence>
<dbReference type="AlphaFoldDB" id="A0A6P8HXF1"/>
<evidence type="ECO:0000313" key="9">
    <source>
        <dbReference type="Proteomes" id="UP000515163"/>
    </source>
</evidence>
<evidence type="ECO:0000256" key="1">
    <source>
        <dbReference type="ARBA" id="ARBA00004123"/>
    </source>
</evidence>
<dbReference type="InterPro" id="IPR036388">
    <property type="entry name" value="WH-like_DNA-bd_sf"/>
</dbReference>
<comment type="similarity">
    <text evidence="6">Belongs to the histone H1/H5 family.</text>
</comment>
<accession>A0A6P8HXF1</accession>
<feature type="compositionally biased region" description="Basic and acidic residues" evidence="7">
    <location>
        <begin position="114"/>
        <end position="130"/>
    </location>
</feature>
<dbReference type="GO" id="GO:0030527">
    <property type="term" value="F:structural constituent of chromatin"/>
    <property type="evidence" value="ECO:0007669"/>
    <property type="project" value="InterPro"/>
</dbReference>
<evidence type="ECO:0000256" key="7">
    <source>
        <dbReference type="SAM" id="MobiDB-lite"/>
    </source>
</evidence>
<evidence type="ECO:0000256" key="5">
    <source>
        <dbReference type="ARBA" id="ARBA00023242"/>
    </source>
</evidence>
<dbReference type="PROSITE" id="PS51504">
    <property type="entry name" value="H15"/>
    <property type="match status" value="1"/>
</dbReference>
<dbReference type="GO" id="GO:0045910">
    <property type="term" value="P:negative regulation of DNA recombination"/>
    <property type="evidence" value="ECO:0007669"/>
    <property type="project" value="TreeGrafter"/>
</dbReference>
<evidence type="ECO:0000259" key="8">
    <source>
        <dbReference type="PROSITE" id="PS51504"/>
    </source>
</evidence>
<dbReference type="PANTHER" id="PTHR11467">
    <property type="entry name" value="HISTONE H1"/>
    <property type="match status" value="1"/>
</dbReference>
<feature type="domain" description="H15" evidence="8">
    <location>
        <begin position="3"/>
        <end position="78"/>
    </location>
</feature>
<dbReference type="GO" id="GO:0000786">
    <property type="term" value="C:nucleosome"/>
    <property type="evidence" value="ECO:0007669"/>
    <property type="project" value="InterPro"/>
</dbReference>